<dbReference type="STRING" id="1611254.A0A2G5T3L8"/>
<protein>
    <recommendedName>
        <fullName evidence="1">Sdz-33 F-box domain-containing protein</fullName>
    </recommendedName>
</protein>
<dbReference type="PANTHER" id="PTHR22899">
    <property type="entry name" value="CYCLIN-RELATED F-BOX FAMILY"/>
    <property type="match status" value="1"/>
</dbReference>
<reference evidence="3" key="1">
    <citation type="submission" date="2017-10" db="EMBL/GenBank/DDBJ databases">
        <title>Rapid genome shrinkage in a self-fertile nematode reveals novel sperm competition proteins.</title>
        <authorList>
            <person name="Yin D."/>
            <person name="Schwarz E.M."/>
            <person name="Thomas C.G."/>
            <person name="Felde R.L."/>
            <person name="Korf I.F."/>
            <person name="Cutter A.D."/>
            <person name="Schartner C.M."/>
            <person name="Ralston E.J."/>
            <person name="Meyer B.J."/>
            <person name="Haag E.S."/>
        </authorList>
    </citation>
    <scope>NUCLEOTIDE SEQUENCE [LARGE SCALE GENOMIC DNA]</scope>
    <source>
        <strain evidence="3">JU1422</strain>
    </source>
</reference>
<feature type="domain" description="Sdz-33 F-box" evidence="1">
    <location>
        <begin position="148"/>
        <end position="214"/>
    </location>
</feature>
<dbReference type="Proteomes" id="UP000230233">
    <property type="component" value="Chromosome X"/>
</dbReference>
<name>A0A2G5T3L8_9PELO</name>
<keyword evidence="3" id="KW-1185">Reference proteome</keyword>
<dbReference type="Pfam" id="PF07735">
    <property type="entry name" value="FBA_2"/>
    <property type="match status" value="1"/>
</dbReference>
<organism evidence="2 3">
    <name type="scientific">Caenorhabditis nigoni</name>
    <dbReference type="NCBI Taxonomy" id="1611254"/>
    <lineage>
        <taxon>Eukaryota</taxon>
        <taxon>Metazoa</taxon>
        <taxon>Ecdysozoa</taxon>
        <taxon>Nematoda</taxon>
        <taxon>Chromadorea</taxon>
        <taxon>Rhabditida</taxon>
        <taxon>Rhabditina</taxon>
        <taxon>Rhabditomorpha</taxon>
        <taxon>Rhabditoidea</taxon>
        <taxon>Rhabditidae</taxon>
        <taxon>Peloderinae</taxon>
        <taxon>Caenorhabditis</taxon>
    </lineage>
</organism>
<comment type="caution">
    <text evidence="2">The sequence shown here is derived from an EMBL/GenBank/DDBJ whole genome shotgun (WGS) entry which is preliminary data.</text>
</comment>
<sequence length="288" mass="33092">MEKRPTIVVQLDEIHLAGSFIEFQLKMPRSYEIMSSLNALPVSVQIKKYRRGIQGTVTNQGMNLGEWIQHFSSFSIRIDVCFIMGHIKFDIQNLRATLPEQHRIDIIRSRAKPNERDILSAQNLLKAFLPNVRNVGLHRVPLQANLSLQHIGMANLKHLDLGYKRSPNLVDMCSWNVESCVIHILGYQISLRDLNRFFKLWITRCNPKLKKLYIDWGAEIIPDWNVLLKGLKSIETEAEGDEEEDEDEDEEERGAKKYIIKNVHGINAIIKVMHLGGTIGVVKFSVEN</sequence>
<dbReference type="AlphaFoldDB" id="A0A2G5T3L8"/>
<accession>A0A2G5T3L8</accession>
<dbReference type="InterPro" id="IPR012885">
    <property type="entry name" value="F-box_Sdz-33"/>
</dbReference>
<evidence type="ECO:0000313" key="2">
    <source>
        <dbReference type="EMBL" id="PIC21812.1"/>
    </source>
</evidence>
<dbReference type="InterPro" id="IPR053222">
    <property type="entry name" value="Zygotic_Embryogenesis-Asso"/>
</dbReference>
<dbReference type="EMBL" id="PDUG01000006">
    <property type="protein sequence ID" value="PIC21812.1"/>
    <property type="molecule type" value="Genomic_DNA"/>
</dbReference>
<gene>
    <name evidence="2" type="primary">Cnig_chr_X.g26513</name>
    <name evidence="2" type="ORF">B9Z55_026513</name>
</gene>
<proteinExistence type="predicted"/>
<evidence type="ECO:0000259" key="1">
    <source>
        <dbReference type="Pfam" id="PF07735"/>
    </source>
</evidence>
<evidence type="ECO:0000313" key="3">
    <source>
        <dbReference type="Proteomes" id="UP000230233"/>
    </source>
</evidence>
<dbReference type="PANTHER" id="PTHR22899:SF0">
    <property type="entry name" value="F-BOX ASSOCIATED DOMAIN-CONTAINING PROTEIN-RELATED"/>
    <property type="match status" value="1"/>
</dbReference>